<dbReference type="SUPFAM" id="SSF50249">
    <property type="entry name" value="Nucleic acid-binding proteins"/>
    <property type="match status" value="1"/>
</dbReference>
<evidence type="ECO:0000313" key="9">
    <source>
        <dbReference type="Proteomes" id="UP000700334"/>
    </source>
</evidence>
<dbReference type="AlphaFoldDB" id="A0A8J6AKQ8"/>
<evidence type="ECO:0000256" key="7">
    <source>
        <dbReference type="ARBA" id="ARBA00046579"/>
    </source>
</evidence>
<protein>
    <recommendedName>
        <fullName evidence="5">Small ribosomal subunit protein uS12</fullName>
    </recommendedName>
    <alternativeName>
        <fullName evidence="6">40S ribosomal protein S23</fullName>
    </alternativeName>
</protein>
<organism evidence="8 9">
    <name type="scientific">Galemys pyrenaicus</name>
    <name type="common">Iberian desman</name>
    <name type="synonym">Pyrenean desman</name>
    <dbReference type="NCBI Taxonomy" id="202257"/>
    <lineage>
        <taxon>Eukaryota</taxon>
        <taxon>Metazoa</taxon>
        <taxon>Chordata</taxon>
        <taxon>Craniata</taxon>
        <taxon>Vertebrata</taxon>
        <taxon>Euteleostomi</taxon>
        <taxon>Mammalia</taxon>
        <taxon>Eutheria</taxon>
        <taxon>Laurasiatheria</taxon>
        <taxon>Eulipotyphla</taxon>
        <taxon>Talpidae</taxon>
        <taxon>Galemys</taxon>
    </lineage>
</organism>
<comment type="subunit">
    <text evidence="7">Component of the 40S small ribosomal subunit. Part of the small subunit (SSU) processome, composed of more than 70 proteins and the RNA chaperone small nucleolar RNA (snoRNA) U3.</text>
</comment>
<dbReference type="GO" id="GO:1990904">
    <property type="term" value="C:ribonucleoprotein complex"/>
    <property type="evidence" value="ECO:0007669"/>
    <property type="project" value="UniProtKB-KW"/>
</dbReference>
<evidence type="ECO:0000256" key="5">
    <source>
        <dbReference type="ARBA" id="ARBA00035161"/>
    </source>
</evidence>
<evidence type="ECO:0000256" key="4">
    <source>
        <dbReference type="ARBA" id="ARBA00023274"/>
    </source>
</evidence>
<dbReference type="GO" id="GO:0003735">
    <property type="term" value="F:structural constituent of ribosome"/>
    <property type="evidence" value="ECO:0007669"/>
    <property type="project" value="InterPro"/>
</dbReference>
<evidence type="ECO:0000256" key="1">
    <source>
        <dbReference type="ARBA" id="ARBA00004427"/>
    </source>
</evidence>
<evidence type="ECO:0000313" key="8">
    <source>
        <dbReference type="EMBL" id="KAG8523454.1"/>
    </source>
</evidence>
<gene>
    <name evidence="8" type="ORF">J0S82_002319</name>
</gene>
<proteinExistence type="inferred from homology"/>
<accession>A0A8J6AKQ8</accession>
<dbReference type="GO" id="GO:0005791">
    <property type="term" value="C:rough endoplasmic reticulum"/>
    <property type="evidence" value="ECO:0007669"/>
    <property type="project" value="UniProtKB-SubCell"/>
</dbReference>
<sequence>MTVFVRNDGGLNFTEENDEVLVAEFDSKSHAVGDIPGVYFKVGEVANASLWALYKSKKTKRLCLFCTDLSFLYCIH</sequence>
<comment type="subcellular location">
    <subcellularLocation>
        <location evidence="1">Rough endoplasmic reticulum</location>
    </subcellularLocation>
</comment>
<dbReference type="EMBL" id="JAGFMF010011408">
    <property type="protein sequence ID" value="KAG8523454.1"/>
    <property type="molecule type" value="Genomic_DNA"/>
</dbReference>
<keyword evidence="4" id="KW-0687">Ribonucleoprotein</keyword>
<reference evidence="8" key="1">
    <citation type="journal article" date="2021" name="Evol. Appl.">
        <title>The genome of the Pyrenean desman and the effects of bottlenecks and inbreeding on the genomic landscape of an endangered species.</title>
        <authorList>
            <person name="Escoda L."/>
            <person name="Castresana J."/>
        </authorList>
    </citation>
    <scope>NUCLEOTIDE SEQUENCE</scope>
    <source>
        <strain evidence="8">IBE-C5619</strain>
    </source>
</reference>
<dbReference type="InterPro" id="IPR006032">
    <property type="entry name" value="Ribosomal_uS12"/>
</dbReference>
<evidence type="ECO:0000256" key="3">
    <source>
        <dbReference type="ARBA" id="ARBA00022980"/>
    </source>
</evidence>
<name>A0A8J6AKQ8_GALPY</name>
<evidence type="ECO:0000256" key="6">
    <source>
        <dbReference type="ARBA" id="ARBA00035463"/>
    </source>
</evidence>
<comment type="caution">
    <text evidence="8">The sequence shown here is derived from an EMBL/GenBank/DDBJ whole genome shotgun (WGS) entry which is preliminary data.</text>
</comment>
<keyword evidence="9" id="KW-1185">Reference proteome</keyword>
<dbReference type="GO" id="GO:0006412">
    <property type="term" value="P:translation"/>
    <property type="evidence" value="ECO:0007669"/>
    <property type="project" value="InterPro"/>
</dbReference>
<dbReference type="Proteomes" id="UP000700334">
    <property type="component" value="Unassembled WGS sequence"/>
</dbReference>
<keyword evidence="3 8" id="KW-0689">Ribosomal protein</keyword>
<dbReference type="FunFam" id="2.40.50.140:FF:000007">
    <property type="entry name" value="40S ribosomal protein S23"/>
    <property type="match status" value="1"/>
</dbReference>
<dbReference type="GO" id="GO:0022626">
    <property type="term" value="C:cytosolic ribosome"/>
    <property type="evidence" value="ECO:0007669"/>
    <property type="project" value="UniProtKB-ARBA"/>
</dbReference>
<dbReference type="Pfam" id="PF00164">
    <property type="entry name" value="Ribosom_S12_S23"/>
    <property type="match status" value="1"/>
</dbReference>
<dbReference type="PANTHER" id="PTHR11652">
    <property type="entry name" value="30S RIBOSOMAL PROTEIN S12 FAMILY MEMBER"/>
    <property type="match status" value="1"/>
</dbReference>
<dbReference type="OrthoDB" id="1713912at2759"/>
<comment type="similarity">
    <text evidence="2">Belongs to the universal ribosomal protein uS12 family.</text>
</comment>
<dbReference type="Gene3D" id="2.40.50.140">
    <property type="entry name" value="Nucleic acid-binding proteins"/>
    <property type="match status" value="1"/>
</dbReference>
<dbReference type="InterPro" id="IPR012340">
    <property type="entry name" value="NA-bd_OB-fold"/>
</dbReference>
<evidence type="ECO:0000256" key="2">
    <source>
        <dbReference type="ARBA" id="ARBA00005657"/>
    </source>
</evidence>